<keyword evidence="7" id="KW-0547">Nucleotide-binding</keyword>
<dbReference type="Gene3D" id="1.10.287.130">
    <property type="match status" value="1"/>
</dbReference>
<evidence type="ECO:0000256" key="12">
    <source>
        <dbReference type="ARBA" id="ARBA00023136"/>
    </source>
</evidence>
<dbReference type="GO" id="GO:0005524">
    <property type="term" value="F:ATP binding"/>
    <property type="evidence" value="ECO:0007669"/>
    <property type="project" value="UniProtKB-KW"/>
</dbReference>
<dbReference type="InterPro" id="IPR003661">
    <property type="entry name" value="HisK_dim/P_dom"/>
</dbReference>
<proteinExistence type="predicted"/>
<feature type="non-terminal residue" evidence="15">
    <location>
        <position position="1"/>
    </location>
</feature>
<gene>
    <name evidence="15" type="ORF">IAA63_00955</name>
</gene>
<evidence type="ECO:0000313" key="16">
    <source>
        <dbReference type="Proteomes" id="UP000886723"/>
    </source>
</evidence>
<keyword evidence="6 13" id="KW-0812">Transmembrane</keyword>
<dbReference type="SMART" id="SM00388">
    <property type="entry name" value="HisKA"/>
    <property type="match status" value="1"/>
</dbReference>
<dbReference type="AlphaFoldDB" id="A0A9D1NTA4"/>
<keyword evidence="9" id="KW-0067">ATP-binding</keyword>
<reference evidence="15" key="1">
    <citation type="submission" date="2020-10" db="EMBL/GenBank/DDBJ databases">
        <authorList>
            <person name="Gilroy R."/>
        </authorList>
    </citation>
    <scope>NUCLEOTIDE SEQUENCE</scope>
    <source>
        <strain evidence="15">ChiBcec2-4451</strain>
    </source>
</reference>
<dbReference type="InterPro" id="IPR050351">
    <property type="entry name" value="BphY/WalK/GraS-like"/>
</dbReference>
<evidence type="ECO:0000256" key="3">
    <source>
        <dbReference type="ARBA" id="ARBA00012438"/>
    </source>
</evidence>
<evidence type="ECO:0000256" key="11">
    <source>
        <dbReference type="ARBA" id="ARBA00023012"/>
    </source>
</evidence>
<keyword evidence="12 13" id="KW-0472">Membrane</keyword>
<evidence type="ECO:0000313" key="15">
    <source>
        <dbReference type="EMBL" id="HIV11694.1"/>
    </source>
</evidence>
<organism evidence="15 16">
    <name type="scientific">Candidatus Pullilachnospira stercoravium</name>
    <dbReference type="NCBI Taxonomy" id="2840913"/>
    <lineage>
        <taxon>Bacteria</taxon>
        <taxon>Bacillati</taxon>
        <taxon>Bacillota</taxon>
        <taxon>Clostridia</taxon>
        <taxon>Lachnospirales</taxon>
        <taxon>Lachnospiraceae</taxon>
        <taxon>Lachnospiraceae incertae sedis</taxon>
        <taxon>Candidatus Pullilachnospira</taxon>
    </lineage>
</organism>
<evidence type="ECO:0000256" key="8">
    <source>
        <dbReference type="ARBA" id="ARBA00022777"/>
    </source>
</evidence>
<evidence type="ECO:0000256" key="9">
    <source>
        <dbReference type="ARBA" id="ARBA00022840"/>
    </source>
</evidence>
<evidence type="ECO:0000256" key="4">
    <source>
        <dbReference type="ARBA" id="ARBA00022553"/>
    </source>
</evidence>
<dbReference type="GO" id="GO:0004721">
    <property type="term" value="F:phosphoprotein phosphatase activity"/>
    <property type="evidence" value="ECO:0007669"/>
    <property type="project" value="TreeGrafter"/>
</dbReference>
<feature type="domain" description="Histidine kinase" evidence="14">
    <location>
        <begin position="119"/>
        <end position="335"/>
    </location>
</feature>
<accession>A0A9D1NTA4</accession>
<dbReference type="PROSITE" id="PS50109">
    <property type="entry name" value="HIS_KIN"/>
    <property type="match status" value="1"/>
</dbReference>
<reference evidence="15" key="2">
    <citation type="journal article" date="2021" name="PeerJ">
        <title>Extensive microbial diversity within the chicken gut microbiome revealed by metagenomics and culture.</title>
        <authorList>
            <person name="Gilroy R."/>
            <person name="Ravi A."/>
            <person name="Getino M."/>
            <person name="Pursley I."/>
            <person name="Horton D.L."/>
            <person name="Alikhan N.F."/>
            <person name="Baker D."/>
            <person name="Gharbi K."/>
            <person name="Hall N."/>
            <person name="Watson M."/>
            <person name="Adriaenssens E.M."/>
            <person name="Foster-Nyarko E."/>
            <person name="Jarju S."/>
            <person name="Secka A."/>
            <person name="Antonio M."/>
            <person name="Oren A."/>
            <person name="Chaudhuri R.R."/>
            <person name="La Ragione R."/>
            <person name="Hildebrand F."/>
            <person name="Pallen M.J."/>
        </authorList>
    </citation>
    <scope>NUCLEOTIDE SEQUENCE</scope>
    <source>
        <strain evidence="15">ChiBcec2-4451</strain>
    </source>
</reference>
<comment type="catalytic activity">
    <reaction evidence="1">
        <text>ATP + protein L-histidine = ADP + protein N-phospho-L-histidine.</text>
        <dbReference type="EC" id="2.7.13.3"/>
    </reaction>
</comment>
<keyword evidence="4" id="KW-0597">Phosphoprotein</keyword>
<protein>
    <recommendedName>
        <fullName evidence="3">histidine kinase</fullName>
        <ecNumber evidence="3">2.7.13.3</ecNumber>
    </recommendedName>
</protein>
<evidence type="ECO:0000256" key="6">
    <source>
        <dbReference type="ARBA" id="ARBA00022692"/>
    </source>
</evidence>
<dbReference type="GO" id="GO:0016036">
    <property type="term" value="P:cellular response to phosphate starvation"/>
    <property type="evidence" value="ECO:0007669"/>
    <property type="project" value="TreeGrafter"/>
</dbReference>
<dbReference type="GO" id="GO:0005886">
    <property type="term" value="C:plasma membrane"/>
    <property type="evidence" value="ECO:0007669"/>
    <property type="project" value="TreeGrafter"/>
</dbReference>
<name>A0A9D1NTA4_9FIRM</name>
<evidence type="ECO:0000256" key="13">
    <source>
        <dbReference type="SAM" id="Phobius"/>
    </source>
</evidence>
<dbReference type="PRINTS" id="PR00344">
    <property type="entry name" value="BCTRLSENSOR"/>
</dbReference>
<dbReference type="InterPro" id="IPR004358">
    <property type="entry name" value="Sig_transdc_His_kin-like_C"/>
</dbReference>
<keyword evidence="11" id="KW-0902">Two-component regulatory system</keyword>
<dbReference type="Pfam" id="PF02518">
    <property type="entry name" value="HATPase_c"/>
    <property type="match status" value="1"/>
</dbReference>
<keyword evidence="5" id="KW-0808">Transferase</keyword>
<comment type="caution">
    <text evidence="15">The sequence shown here is derived from an EMBL/GenBank/DDBJ whole genome shotgun (WGS) entry which is preliminary data.</text>
</comment>
<feature type="transmembrane region" description="Helical" evidence="13">
    <location>
        <begin position="28"/>
        <end position="48"/>
    </location>
</feature>
<evidence type="ECO:0000256" key="7">
    <source>
        <dbReference type="ARBA" id="ARBA00022741"/>
    </source>
</evidence>
<evidence type="ECO:0000256" key="5">
    <source>
        <dbReference type="ARBA" id="ARBA00022679"/>
    </source>
</evidence>
<dbReference type="Gene3D" id="3.30.565.10">
    <property type="entry name" value="Histidine kinase-like ATPase, C-terminal domain"/>
    <property type="match status" value="1"/>
</dbReference>
<comment type="subcellular location">
    <subcellularLocation>
        <location evidence="2">Membrane</location>
    </subcellularLocation>
</comment>
<dbReference type="EMBL" id="DVON01000023">
    <property type="protein sequence ID" value="HIV11694.1"/>
    <property type="molecule type" value="Genomic_DNA"/>
</dbReference>
<dbReference type="PANTHER" id="PTHR45453">
    <property type="entry name" value="PHOSPHATE REGULON SENSOR PROTEIN PHOR"/>
    <property type="match status" value="1"/>
</dbReference>
<dbReference type="GO" id="GO:0000155">
    <property type="term" value="F:phosphorelay sensor kinase activity"/>
    <property type="evidence" value="ECO:0007669"/>
    <property type="project" value="InterPro"/>
</dbReference>
<dbReference type="SUPFAM" id="SSF47384">
    <property type="entry name" value="Homodimeric domain of signal transducing histidine kinase"/>
    <property type="match status" value="1"/>
</dbReference>
<dbReference type="InterPro" id="IPR005467">
    <property type="entry name" value="His_kinase_dom"/>
</dbReference>
<keyword evidence="10 13" id="KW-1133">Transmembrane helix</keyword>
<dbReference type="InterPro" id="IPR036097">
    <property type="entry name" value="HisK_dim/P_sf"/>
</dbReference>
<evidence type="ECO:0000256" key="1">
    <source>
        <dbReference type="ARBA" id="ARBA00000085"/>
    </source>
</evidence>
<dbReference type="PANTHER" id="PTHR45453:SF1">
    <property type="entry name" value="PHOSPHATE REGULON SENSOR PROTEIN PHOR"/>
    <property type="match status" value="1"/>
</dbReference>
<sequence length="339" mass="38501">VKAFVWQESTPDEALIHSGLRWYRLRDFLMVIFVLLCFGITIAVWLISRYRAKKEVRRHLELLSRQLSAYLEEANPDLSLFSSEFSSIGLLIGQLRERTLEKERLLTQETRQKDDLITYLAHDLKTPLASVIGYLCLLDESPTLPDELREQYIGITLDKAYRLEQLINEFFDITRYNLHTIVVNPGKIHLRSMLLQMADEFFPILEPEGKSILVNAPPDLVLIGDADKLARVFNNILKNAAAYSYENTVIEINVEEKDNQVVLAFTNQGDPIPAHQQDTIFDKFYRLDSSRSARTGGSGLGLAIAREIVRAHGGTITVSSTLEDTTFTVTLPENPQDCS</sequence>
<evidence type="ECO:0000256" key="2">
    <source>
        <dbReference type="ARBA" id="ARBA00004370"/>
    </source>
</evidence>
<dbReference type="InterPro" id="IPR036890">
    <property type="entry name" value="HATPase_C_sf"/>
</dbReference>
<dbReference type="Proteomes" id="UP000886723">
    <property type="component" value="Unassembled WGS sequence"/>
</dbReference>
<dbReference type="SUPFAM" id="SSF55874">
    <property type="entry name" value="ATPase domain of HSP90 chaperone/DNA topoisomerase II/histidine kinase"/>
    <property type="match status" value="1"/>
</dbReference>
<dbReference type="InterPro" id="IPR003594">
    <property type="entry name" value="HATPase_dom"/>
</dbReference>
<dbReference type="SMART" id="SM00387">
    <property type="entry name" value="HATPase_c"/>
    <property type="match status" value="1"/>
</dbReference>
<evidence type="ECO:0000259" key="14">
    <source>
        <dbReference type="PROSITE" id="PS50109"/>
    </source>
</evidence>
<dbReference type="CDD" id="cd00082">
    <property type="entry name" value="HisKA"/>
    <property type="match status" value="1"/>
</dbReference>
<dbReference type="EC" id="2.7.13.3" evidence="3"/>
<dbReference type="Pfam" id="PF00512">
    <property type="entry name" value="HisKA"/>
    <property type="match status" value="1"/>
</dbReference>
<evidence type="ECO:0000256" key="10">
    <source>
        <dbReference type="ARBA" id="ARBA00022989"/>
    </source>
</evidence>
<dbReference type="FunFam" id="3.30.565.10:FF:000013">
    <property type="entry name" value="Two-component sensor histidine kinase"/>
    <property type="match status" value="1"/>
</dbReference>
<keyword evidence="8 15" id="KW-0418">Kinase</keyword>